<gene>
    <name evidence="1" type="ORF">T4B_1122</name>
</gene>
<keyword evidence="2" id="KW-1185">Reference proteome</keyword>
<dbReference type="EMBL" id="JYDS01000220">
    <property type="protein sequence ID" value="KRZ21014.1"/>
    <property type="molecule type" value="Genomic_DNA"/>
</dbReference>
<sequence length="377" mass="42915">MKVSKHKPRQVENNSLVRRHWRDQSVKNLLVDALHKFFAVVRIKVKQFFTINEQLDIVRGVEQLETPPEAYLAFLMPMALSRLTRDLSVKWERGRTDEKNTAKELLTLPKAVKIRIRERYRCLDFSTRVAAIDGQENARMHNVLRESPNLELSEISQNQHRIRKTGNCWVTGIVPCMLDEKSLAEYEPHGWQPPARGCFVKAGSRTTVSCFLDSSFQRSCVSIGVEDAINVEGLIKTIFVASFARVCRKSKKARCKHCAYRSSAKNKKIMDKKSLNTYIFTVTGNEMSADAGDNSRMQGNCFSTVAQTIFKVTLFSHRLVYDSTPRSQKYALLCLRLYASILIINPAASQDAFNLGTSNLNIAVHSEKRARYVILCC</sequence>
<protein>
    <submittedName>
        <fullName evidence="1">Uncharacterized protein</fullName>
    </submittedName>
</protein>
<evidence type="ECO:0000313" key="1">
    <source>
        <dbReference type="EMBL" id="KRZ21014.1"/>
    </source>
</evidence>
<dbReference type="Proteomes" id="UP000054805">
    <property type="component" value="Unassembled WGS sequence"/>
</dbReference>
<accession>A0A0V1IDX7</accession>
<comment type="caution">
    <text evidence="1">The sequence shown here is derived from an EMBL/GenBank/DDBJ whole genome shotgun (WGS) entry which is preliminary data.</text>
</comment>
<reference evidence="1 2" key="1">
    <citation type="submission" date="2015-01" db="EMBL/GenBank/DDBJ databases">
        <title>Evolution of Trichinella species and genotypes.</title>
        <authorList>
            <person name="Korhonen P.K."/>
            <person name="Edoardo P."/>
            <person name="Giuseppe L.R."/>
            <person name="Gasser R.B."/>
        </authorList>
    </citation>
    <scope>NUCLEOTIDE SEQUENCE [LARGE SCALE GENOMIC DNA]</scope>
    <source>
        <strain evidence="1">ISS588</strain>
    </source>
</reference>
<name>A0A0V1IDX7_TRIPS</name>
<organism evidence="1 2">
    <name type="scientific">Trichinella pseudospiralis</name>
    <name type="common">Parasitic roundworm</name>
    <dbReference type="NCBI Taxonomy" id="6337"/>
    <lineage>
        <taxon>Eukaryota</taxon>
        <taxon>Metazoa</taxon>
        <taxon>Ecdysozoa</taxon>
        <taxon>Nematoda</taxon>
        <taxon>Enoplea</taxon>
        <taxon>Dorylaimia</taxon>
        <taxon>Trichinellida</taxon>
        <taxon>Trichinellidae</taxon>
        <taxon>Trichinella</taxon>
    </lineage>
</organism>
<proteinExistence type="predicted"/>
<dbReference type="AlphaFoldDB" id="A0A0V1IDX7"/>
<evidence type="ECO:0000313" key="2">
    <source>
        <dbReference type="Proteomes" id="UP000054805"/>
    </source>
</evidence>